<dbReference type="AlphaFoldDB" id="A0A7X0PB00"/>
<protein>
    <submittedName>
        <fullName evidence="5">DNA-binding Lrp family transcriptional regulator</fullName>
    </submittedName>
</protein>
<dbReference type="InterPro" id="IPR036388">
    <property type="entry name" value="WH-like_DNA-bd_sf"/>
</dbReference>
<dbReference type="SMART" id="SM00344">
    <property type="entry name" value="HTH_ASNC"/>
    <property type="match status" value="1"/>
</dbReference>
<dbReference type="PANTHER" id="PTHR30154">
    <property type="entry name" value="LEUCINE-RESPONSIVE REGULATORY PROTEIN"/>
    <property type="match status" value="1"/>
</dbReference>
<feature type="domain" description="HTH asnC-type" evidence="4">
    <location>
        <begin position="14"/>
        <end position="76"/>
    </location>
</feature>
<dbReference type="GO" id="GO:0005829">
    <property type="term" value="C:cytosol"/>
    <property type="evidence" value="ECO:0007669"/>
    <property type="project" value="TreeGrafter"/>
</dbReference>
<dbReference type="SUPFAM" id="SSF54909">
    <property type="entry name" value="Dimeric alpha+beta barrel"/>
    <property type="match status" value="1"/>
</dbReference>
<evidence type="ECO:0000313" key="5">
    <source>
        <dbReference type="EMBL" id="MBB6558565.1"/>
    </source>
</evidence>
<keyword evidence="3" id="KW-0804">Transcription</keyword>
<dbReference type="InterPro" id="IPR000485">
    <property type="entry name" value="AsnC-type_HTH_dom"/>
</dbReference>
<dbReference type="InterPro" id="IPR011008">
    <property type="entry name" value="Dimeric_a/b-barrel"/>
</dbReference>
<dbReference type="InterPro" id="IPR019887">
    <property type="entry name" value="Tscrpt_reg_AsnC/Lrp_C"/>
</dbReference>
<dbReference type="PRINTS" id="PR00033">
    <property type="entry name" value="HTHASNC"/>
</dbReference>
<name>A0A7X0PB00_9BURK</name>
<keyword evidence="6" id="KW-1185">Reference proteome</keyword>
<evidence type="ECO:0000256" key="3">
    <source>
        <dbReference type="ARBA" id="ARBA00023163"/>
    </source>
</evidence>
<keyword evidence="2 5" id="KW-0238">DNA-binding</keyword>
<dbReference type="PROSITE" id="PS50956">
    <property type="entry name" value="HTH_ASNC_2"/>
    <property type="match status" value="1"/>
</dbReference>
<dbReference type="Pfam" id="PF01037">
    <property type="entry name" value="AsnC_trans_reg"/>
    <property type="match status" value="1"/>
</dbReference>
<dbReference type="Pfam" id="PF13404">
    <property type="entry name" value="HTH_AsnC-type"/>
    <property type="match status" value="1"/>
</dbReference>
<gene>
    <name evidence="5" type="ORF">HNP48_001229</name>
</gene>
<dbReference type="InterPro" id="IPR019888">
    <property type="entry name" value="Tscrpt_reg_AsnC-like"/>
</dbReference>
<dbReference type="InterPro" id="IPR036390">
    <property type="entry name" value="WH_DNA-bd_sf"/>
</dbReference>
<comment type="caution">
    <text evidence="5">The sequence shown here is derived from an EMBL/GenBank/DDBJ whole genome shotgun (WGS) entry which is preliminary data.</text>
</comment>
<evidence type="ECO:0000313" key="6">
    <source>
        <dbReference type="Proteomes" id="UP000575083"/>
    </source>
</evidence>
<dbReference type="GO" id="GO:0043200">
    <property type="term" value="P:response to amino acid"/>
    <property type="evidence" value="ECO:0007669"/>
    <property type="project" value="TreeGrafter"/>
</dbReference>
<sequence length="155" mass="16764">MNAPTHPPETLLRDQFDRELIALLQANARESTANLARRLGVARTTVVARLAKLEANGLISGYSVRLGGEAIARGVQAFVGIVVQPKAGREVIRELTKFPELLQLASVSGEFDYMATLRADSTARLDVLLDQIGEIEGVTRTNTSVILALRIDRGG</sequence>
<dbReference type="PANTHER" id="PTHR30154:SF53">
    <property type="entry name" value="HTH-TYPE TRANSCRIPTIONAL REGULATOR LRPC"/>
    <property type="match status" value="1"/>
</dbReference>
<keyword evidence="1" id="KW-0805">Transcription regulation</keyword>
<dbReference type="SUPFAM" id="SSF46785">
    <property type="entry name" value="Winged helix' DNA-binding domain"/>
    <property type="match status" value="1"/>
</dbReference>
<dbReference type="GO" id="GO:0043565">
    <property type="term" value="F:sequence-specific DNA binding"/>
    <property type="evidence" value="ECO:0007669"/>
    <property type="project" value="InterPro"/>
</dbReference>
<organism evidence="5 6">
    <name type="scientific">Acidovorax soli</name>
    <dbReference type="NCBI Taxonomy" id="592050"/>
    <lineage>
        <taxon>Bacteria</taxon>
        <taxon>Pseudomonadati</taxon>
        <taxon>Pseudomonadota</taxon>
        <taxon>Betaproteobacteria</taxon>
        <taxon>Burkholderiales</taxon>
        <taxon>Comamonadaceae</taxon>
        <taxon>Acidovorax</taxon>
    </lineage>
</organism>
<evidence type="ECO:0000256" key="2">
    <source>
        <dbReference type="ARBA" id="ARBA00023125"/>
    </source>
</evidence>
<accession>A0A7X0PB00</accession>
<dbReference type="Gene3D" id="3.30.70.920">
    <property type="match status" value="1"/>
</dbReference>
<dbReference type="EMBL" id="JACHLK010000002">
    <property type="protein sequence ID" value="MBB6558565.1"/>
    <property type="molecule type" value="Genomic_DNA"/>
</dbReference>
<evidence type="ECO:0000256" key="1">
    <source>
        <dbReference type="ARBA" id="ARBA00023015"/>
    </source>
</evidence>
<reference evidence="5 6" key="1">
    <citation type="submission" date="2020-08" db="EMBL/GenBank/DDBJ databases">
        <title>Functional genomics of gut bacteria from endangered species of beetles.</title>
        <authorList>
            <person name="Carlos-Shanley C."/>
        </authorList>
    </citation>
    <scope>NUCLEOTIDE SEQUENCE [LARGE SCALE GENOMIC DNA]</scope>
    <source>
        <strain evidence="5 6">S00198</strain>
    </source>
</reference>
<dbReference type="Proteomes" id="UP000575083">
    <property type="component" value="Unassembled WGS sequence"/>
</dbReference>
<dbReference type="RefSeq" id="WP_311773806.1">
    <property type="nucleotide sequence ID" value="NZ_JACHLK010000002.1"/>
</dbReference>
<proteinExistence type="predicted"/>
<evidence type="ECO:0000259" key="4">
    <source>
        <dbReference type="PROSITE" id="PS50956"/>
    </source>
</evidence>
<dbReference type="Gene3D" id="1.10.10.10">
    <property type="entry name" value="Winged helix-like DNA-binding domain superfamily/Winged helix DNA-binding domain"/>
    <property type="match status" value="1"/>
</dbReference>